<reference evidence="1" key="2">
    <citation type="submission" date="2023-01" db="EMBL/GenBank/DDBJ databases">
        <authorList>
            <person name="Sun Q."/>
            <person name="Evtushenko L."/>
        </authorList>
    </citation>
    <scope>NUCLEOTIDE SEQUENCE</scope>
    <source>
        <strain evidence="1">VKM B-2748</strain>
    </source>
</reference>
<gene>
    <name evidence="1" type="ORF">GCM10008174_01210</name>
</gene>
<keyword evidence="2" id="KW-1185">Reference proteome</keyword>
<dbReference type="AlphaFoldDB" id="A0A9W6JM64"/>
<dbReference type="EMBL" id="BSFL01000001">
    <property type="protein sequence ID" value="GLK78380.1"/>
    <property type="molecule type" value="Genomic_DNA"/>
</dbReference>
<comment type="caution">
    <text evidence="1">The sequence shown here is derived from an EMBL/GenBank/DDBJ whole genome shotgun (WGS) entry which is preliminary data.</text>
</comment>
<dbReference type="Proteomes" id="UP001143309">
    <property type="component" value="Unassembled WGS sequence"/>
</dbReference>
<proteinExistence type="predicted"/>
<name>A0A9W6JM64_9HYPH</name>
<sequence length="88" mass="8726">MRHQFDVWPGEAAGAGAAAVAATRGAACRLGWVAAGRCAGCACRGAVGAAWARCVGLTSCALAKVGADKAAAKTAIAIERGRKDILIT</sequence>
<evidence type="ECO:0000313" key="2">
    <source>
        <dbReference type="Proteomes" id="UP001143309"/>
    </source>
</evidence>
<organism evidence="1 2">
    <name type="scientific">Methylopila turkensis</name>
    <dbReference type="NCBI Taxonomy" id="1437816"/>
    <lineage>
        <taxon>Bacteria</taxon>
        <taxon>Pseudomonadati</taxon>
        <taxon>Pseudomonadota</taxon>
        <taxon>Alphaproteobacteria</taxon>
        <taxon>Hyphomicrobiales</taxon>
        <taxon>Methylopilaceae</taxon>
        <taxon>Methylopila</taxon>
    </lineage>
</organism>
<accession>A0A9W6JM64</accession>
<reference evidence="1" key="1">
    <citation type="journal article" date="2014" name="Int. J. Syst. Evol. Microbiol.">
        <title>Complete genome sequence of Corynebacterium casei LMG S-19264T (=DSM 44701T), isolated from a smear-ripened cheese.</title>
        <authorList>
            <consortium name="US DOE Joint Genome Institute (JGI-PGF)"/>
            <person name="Walter F."/>
            <person name="Albersmeier A."/>
            <person name="Kalinowski J."/>
            <person name="Ruckert C."/>
        </authorList>
    </citation>
    <scope>NUCLEOTIDE SEQUENCE</scope>
    <source>
        <strain evidence="1">VKM B-2748</strain>
    </source>
</reference>
<evidence type="ECO:0000313" key="1">
    <source>
        <dbReference type="EMBL" id="GLK78380.1"/>
    </source>
</evidence>
<protein>
    <submittedName>
        <fullName evidence="1">Uncharacterized protein</fullName>
    </submittedName>
</protein>